<dbReference type="Gene3D" id="3.80.10.10">
    <property type="entry name" value="Ribonuclease Inhibitor"/>
    <property type="match status" value="1"/>
</dbReference>
<dbReference type="AlphaFoldDB" id="A0A1Y1UDN5"/>
<keyword evidence="7" id="KW-1185">Reference proteome</keyword>
<dbReference type="OrthoDB" id="676979at2759"/>
<dbReference type="InterPro" id="IPR032675">
    <property type="entry name" value="LRR_dom_sf"/>
</dbReference>
<feature type="region of interest" description="Disordered" evidence="5">
    <location>
        <begin position="473"/>
        <end position="549"/>
    </location>
</feature>
<protein>
    <submittedName>
        <fullName evidence="6">Uncharacterized protein</fullName>
    </submittedName>
</protein>
<gene>
    <name evidence="6" type="ORF">BD324DRAFT_652205</name>
</gene>
<dbReference type="GO" id="GO:0005737">
    <property type="term" value="C:cytoplasm"/>
    <property type="evidence" value="ECO:0007669"/>
    <property type="project" value="UniProtKB-SubCell"/>
</dbReference>
<dbReference type="InterPro" id="IPR001611">
    <property type="entry name" value="Leu-rich_rpt"/>
</dbReference>
<evidence type="ECO:0000256" key="2">
    <source>
        <dbReference type="ARBA" id="ARBA00022490"/>
    </source>
</evidence>
<proteinExistence type="predicted"/>
<evidence type="ECO:0000256" key="5">
    <source>
        <dbReference type="SAM" id="MobiDB-lite"/>
    </source>
</evidence>
<evidence type="ECO:0000256" key="3">
    <source>
        <dbReference type="ARBA" id="ARBA00022614"/>
    </source>
</evidence>
<dbReference type="PANTHER" id="PTHR15454:SF69">
    <property type="entry name" value="SERINE_THREONINE-PROTEIN KINASE 11-INTERACTING PROTEIN"/>
    <property type="match status" value="1"/>
</dbReference>
<dbReference type="RefSeq" id="XP_021869821.1">
    <property type="nucleotide sequence ID" value="XM_022018457.1"/>
</dbReference>
<dbReference type="Proteomes" id="UP000193218">
    <property type="component" value="Unassembled WGS sequence"/>
</dbReference>
<evidence type="ECO:0000313" key="6">
    <source>
        <dbReference type="EMBL" id="ORX35657.1"/>
    </source>
</evidence>
<dbReference type="GeneID" id="33560266"/>
<name>A0A1Y1UDN5_9TREE</name>
<evidence type="ECO:0000256" key="4">
    <source>
        <dbReference type="ARBA" id="ARBA00022737"/>
    </source>
</evidence>
<dbReference type="SMART" id="SM00369">
    <property type="entry name" value="LRR_TYP"/>
    <property type="match status" value="3"/>
</dbReference>
<keyword evidence="3" id="KW-0433">Leucine-rich repeat</keyword>
<comment type="subcellular location">
    <subcellularLocation>
        <location evidence="1">Cytoplasm</location>
    </subcellularLocation>
</comment>
<reference evidence="6 7" key="1">
    <citation type="submission" date="2017-03" db="EMBL/GenBank/DDBJ databases">
        <title>Widespread Adenine N6-methylation of Active Genes in Fungi.</title>
        <authorList>
            <consortium name="DOE Joint Genome Institute"/>
            <person name="Mondo S.J."/>
            <person name="Dannebaum R.O."/>
            <person name="Kuo R.C."/>
            <person name="Louie K.B."/>
            <person name="Bewick A.J."/>
            <person name="Labutti K."/>
            <person name="Haridas S."/>
            <person name="Kuo A."/>
            <person name="Salamov A."/>
            <person name="Ahrendt S.R."/>
            <person name="Lau R."/>
            <person name="Bowen B.P."/>
            <person name="Lipzen A."/>
            <person name="Sullivan W."/>
            <person name="Andreopoulos W.B."/>
            <person name="Clum A."/>
            <person name="Lindquist E."/>
            <person name="Daum C."/>
            <person name="Northen T.R."/>
            <person name="Ramamoorthy G."/>
            <person name="Schmitz R.J."/>
            <person name="Gryganskyi A."/>
            <person name="Culley D."/>
            <person name="Magnuson J."/>
            <person name="James T.Y."/>
            <person name="O'Malley M.A."/>
            <person name="Stajich J.E."/>
            <person name="Spatafora J.W."/>
            <person name="Visel A."/>
            <person name="Grigoriev I.V."/>
        </authorList>
    </citation>
    <scope>NUCLEOTIDE SEQUENCE [LARGE SCALE GENOMIC DNA]</scope>
    <source>
        <strain evidence="6 7">NRRL Y-17943</strain>
    </source>
</reference>
<evidence type="ECO:0000313" key="7">
    <source>
        <dbReference type="Proteomes" id="UP000193218"/>
    </source>
</evidence>
<dbReference type="InParanoid" id="A0A1Y1UDN5"/>
<comment type="caution">
    <text evidence="6">The sequence shown here is derived from an EMBL/GenBank/DDBJ whole genome shotgun (WGS) entry which is preliminary data.</text>
</comment>
<dbReference type="PRINTS" id="PR00019">
    <property type="entry name" value="LEURICHRPT"/>
</dbReference>
<dbReference type="EMBL" id="NBSH01000010">
    <property type="protein sequence ID" value="ORX35657.1"/>
    <property type="molecule type" value="Genomic_DNA"/>
</dbReference>
<dbReference type="PROSITE" id="PS51450">
    <property type="entry name" value="LRR"/>
    <property type="match status" value="2"/>
</dbReference>
<sequence>MNLFRSTEEPTISGTAYLVTLHKYLSLNLSRLAPPVPGKQAFSETPSWLQQSYTLLTLGLDPSSAPLSKHLKVPLTLGFGTSQTAPRLQPAKPFLLRLPPDRLLYLLLRWQSCREPLPHVGRTDEPIAPGVPVAARGAKVDAREKRNEGDVRSVRSWVGSMRSVSMASTSWWRREEEVDENKILLALYTVFTVLPALLIHPPFLSDPPIAELIDAGGYTQLGGIDVRVPLDVLRNLQILELEAYDPRGLLIPPNPALKSLTVRDVQDADEWLEELLLVLPEPTPPELTPNPEPDSPAFPDMYPSRFPNLRHLSLHSTTLLSFPTVPLRHLVALDLSHNLLNALPSSLSTLSSLQSLNLSNNLITSVRNAPHVLGNITSLNLSHNRIDCLVGLERVLGLERIDSRWNNIEAWDEVGRLSELPHLKEVWCDSNPFTAETWRVELGAAFAREGRKVVFDDRPWTWNESNRIETLLQSRGQVPRSRPLESTVSAEPANAGPSRSQSPMIHSGSARDKKRRPRRVIQLDSAEAITGDLSHQEDSPSSSSSPAMMDYAQIADRSAAVNAATAPTVRVKKKERGKASLRGLFDESVG</sequence>
<keyword evidence="4" id="KW-0677">Repeat</keyword>
<accession>A0A1Y1UDN5</accession>
<dbReference type="FunCoup" id="A0A1Y1UDN5">
    <property type="interactions" value="263"/>
</dbReference>
<dbReference type="InterPro" id="IPR003591">
    <property type="entry name" value="Leu-rich_rpt_typical-subtyp"/>
</dbReference>
<evidence type="ECO:0000256" key="1">
    <source>
        <dbReference type="ARBA" id="ARBA00004496"/>
    </source>
</evidence>
<dbReference type="Pfam" id="PF13855">
    <property type="entry name" value="LRR_8"/>
    <property type="match status" value="1"/>
</dbReference>
<dbReference type="STRING" id="4999.A0A1Y1UDN5"/>
<keyword evidence="2" id="KW-0963">Cytoplasm</keyword>
<organism evidence="6 7">
    <name type="scientific">Kockovaella imperatae</name>
    <dbReference type="NCBI Taxonomy" id="4999"/>
    <lineage>
        <taxon>Eukaryota</taxon>
        <taxon>Fungi</taxon>
        <taxon>Dikarya</taxon>
        <taxon>Basidiomycota</taxon>
        <taxon>Agaricomycotina</taxon>
        <taxon>Tremellomycetes</taxon>
        <taxon>Tremellales</taxon>
        <taxon>Cuniculitremaceae</taxon>
        <taxon>Kockovaella</taxon>
    </lineage>
</organism>
<dbReference type="PANTHER" id="PTHR15454">
    <property type="entry name" value="NISCHARIN RELATED"/>
    <property type="match status" value="1"/>
</dbReference>
<dbReference type="SUPFAM" id="SSF52075">
    <property type="entry name" value="Outer arm dynein light chain 1"/>
    <property type="match status" value="1"/>
</dbReference>